<feature type="compositionally biased region" description="Basic and acidic residues" evidence="2">
    <location>
        <begin position="667"/>
        <end position="677"/>
    </location>
</feature>
<evidence type="ECO:0000313" key="4">
    <source>
        <dbReference type="EMBL" id="CAI4012976.1"/>
    </source>
</evidence>
<sequence length="795" mass="89211">MAGRAKENLPGGSLKYLFVYLKIRIFKCSYRIYIYLHGHFISFIAVAVFGRFLESSQFIAEKLVKYGITHPSGVTSHSPSAPEIRLRPLVAPWPPGKISVPFAPLEPPKSKYERGTEVCQTVRSTLTMLEFNKKGVQEMRQRRSFLGADKSLKRDAGKPPKHLYEHTIEACVKWAQDGGPIGKEKFKKNPGTATGGMRGGMMEVKPLIRVVCPVQSFKRDETRCGPIARLRARASHVVPLSSCYAASRNQRILVTFPGALHLELGKDALPPKPVVIWDVQTGHRRLCPAAEPNKAPESASTASTAASSADSPVPSLGAPGYLLSVAPGPNPTQRPLRHTAPGEFFAQFRRPVRSAAKDNQKRSEVLAAVTSMANEQKAMIDNILEQCDKVSRMILLATANALKESNAKAQKPMPWMTARSHIKKDPGDPLDDLAGELVDSISKSCRIDFVVFLFRRNAETSPELLTEDYPETDQTLLYCSPEERNVKAQMESFLLQSVKKFAKNQRICEFDLERVQKRLSLHSKDAEGVLNYAGHEDSGTWACTRMALAMAALKDHETGQHKIFAGFAQTLADTTSRMSRDHMGTTGFSMSDTQVSFEHVPTNAPQGAIMLQPEERDMLQGLEMQKKQKEKAVWELKRQLDELMDKRRKMDEDVAPQTSTSEGPKTSGERRLQHAKSVKEMDEALDTLDEERFHARRSIESAGPQMAKMVDFMTTGQRNLRNLLQELKRAEQKQLEVHQQLEELVWPESKTLVHDMVRNKEMDALASTRSTVFFHQKWGVLQEKVEKKQEHLGIH</sequence>
<organism evidence="4">
    <name type="scientific">Cladocopium goreaui</name>
    <dbReference type="NCBI Taxonomy" id="2562237"/>
    <lineage>
        <taxon>Eukaryota</taxon>
        <taxon>Sar</taxon>
        <taxon>Alveolata</taxon>
        <taxon>Dinophyceae</taxon>
        <taxon>Suessiales</taxon>
        <taxon>Symbiodiniaceae</taxon>
        <taxon>Cladocopium</taxon>
    </lineage>
</organism>
<keyword evidence="3" id="KW-0812">Transmembrane</keyword>
<gene>
    <name evidence="4" type="ORF">C1SCF055_LOCUS37993</name>
</gene>
<keyword evidence="6" id="KW-1185">Reference proteome</keyword>
<evidence type="ECO:0000313" key="6">
    <source>
        <dbReference type="Proteomes" id="UP001152797"/>
    </source>
</evidence>
<feature type="region of interest" description="Disordered" evidence="2">
    <location>
        <begin position="645"/>
        <end position="677"/>
    </location>
</feature>
<dbReference type="EMBL" id="CAMXCT030005668">
    <property type="protein sequence ID" value="CAL4800288.1"/>
    <property type="molecule type" value="Genomic_DNA"/>
</dbReference>
<dbReference type="EMBL" id="CAMXCT010005668">
    <property type="protein sequence ID" value="CAI4012976.1"/>
    <property type="molecule type" value="Genomic_DNA"/>
</dbReference>
<keyword evidence="3" id="KW-0472">Membrane</keyword>
<feature type="coiled-coil region" evidence="1">
    <location>
        <begin position="713"/>
        <end position="744"/>
    </location>
</feature>
<evidence type="ECO:0000313" key="5">
    <source>
        <dbReference type="EMBL" id="CAL1166351.1"/>
    </source>
</evidence>
<dbReference type="EMBL" id="CAMXCT020005668">
    <property type="protein sequence ID" value="CAL1166351.1"/>
    <property type="molecule type" value="Genomic_DNA"/>
</dbReference>
<comment type="caution">
    <text evidence="4">The sequence shown here is derived from an EMBL/GenBank/DDBJ whole genome shotgun (WGS) entry which is preliminary data.</text>
</comment>
<accession>A0A9P1DP17</accession>
<dbReference type="Proteomes" id="UP001152797">
    <property type="component" value="Unassembled WGS sequence"/>
</dbReference>
<dbReference type="AlphaFoldDB" id="A0A9P1DP17"/>
<evidence type="ECO:0000256" key="1">
    <source>
        <dbReference type="SAM" id="Coils"/>
    </source>
</evidence>
<reference evidence="4" key="1">
    <citation type="submission" date="2022-10" db="EMBL/GenBank/DDBJ databases">
        <authorList>
            <person name="Chen Y."/>
            <person name="Dougan E. K."/>
            <person name="Chan C."/>
            <person name="Rhodes N."/>
            <person name="Thang M."/>
        </authorList>
    </citation>
    <scope>NUCLEOTIDE SEQUENCE</scope>
</reference>
<reference evidence="5" key="2">
    <citation type="submission" date="2024-04" db="EMBL/GenBank/DDBJ databases">
        <authorList>
            <person name="Chen Y."/>
            <person name="Shah S."/>
            <person name="Dougan E. K."/>
            <person name="Thang M."/>
            <person name="Chan C."/>
        </authorList>
    </citation>
    <scope>NUCLEOTIDE SEQUENCE [LARGE SCALE GENOMIC DNA]</scope>
</reference>
<feature type="transmembrane region" description="Helical" evidence="3">
    <location>
        <begin position="32"/>
        <end position="53"/>
    </location>
</feature>
<keyword evidence="1" id="KW-0175">Coiled coil</keyword>
<name>A0A9P1DP17_9DINO</name>
<feature type="region of interest" description="Disordered" evidence="2">
    <location>
        <begin position="288"/>
        <end position="312"/>
    </location>
</feature>
<evidence type="ECO:0000256" key="2">
    <source>
        <dbReference type="SAM" id="MobiDB-lite"/>
    </source>
</evidence>
<keyword evidence="3" id="KW-1133">Transmembrane helix</keyword>
<feature type="compositionally biased region" description="Low complexity" evidence="2">
    <location>
        <begin position="298"/>
        <end position="309"/>
    </location>
</feature>
<protein>
    <submittedName>
        <fullName evidence="4">Uncharacterized protein</fullName>
    </submittedName>
</protein>
<proteinExistence type="predicted"/>
<evidence type="ECO:0000256" key="3">
    <source>
        <dbReference type="SAM" id="Phobius"/>
    </source>
</evidence>